<sequence length="246" mass="25848">MASLLGVLCGWGTRPEEQQYEMIRAAAPPSEAEPRLQEALAVVNALLPAPITLDDALESLDDTRRLVKARALARTYHACMVNLERLARHHPGLEGSTIDGAVAAHRDKMRRLADTCMATILQMYMSVGAADKSADVLVSQAIRSMAESDVVMEDVAIAERALGLSTSALAGGTRTAGLGATEAPPPPGPTRAQAPEVASVPVTHAGDRSPVRPGPVPPADPTPDPRHRTSAPKRQASSTEAPLLLA</sequence>
<feature type="region of interest" description="Disordered" evidence="10">
    <location>
        <begin position="175"/>
        <end position="246"/>
    </location>
</feature>
<keyword evidence="9" id="KW-1035">Host cytoplasm</keyword>
<keyword evidence="6" id="KW-0920">Virion tegument</keyword>
<dbReference type="EMBL" id="KU310665">
    <property type="protein sequence ID" value="AMB66232.1"/>
    <property type="molecule type" value="Genomic_DNA"/>
</dbReference>
<dbReference type="InterPro" id="IPR007625">
    <property type="entry name" value="Herpes_UL51"/>
</dbReference>
<evidence type="ECO:0000256" key="8">
    <source>
        <dbReference type="ARBA" id="ARBA00022844"/>
    </source>
</evidence>
<feature type="compositionally biased region" description="Pro residues" evidence="10">
    <location>
        <begin position="212"/>
        <end position="222"/>
    </location>
</feature>
<dbReference type="GO" id="GO:0019033">
    <property type="term" value="C:viral tegument"/>
    <property type="evidence" value="ECO:0007669"/>
    <property type="project" value="UniProtKB-SubCell"/>
</dbReference>
<comment type="subcellular location">
    <subcellularLocation>
        <location evidence="1">Host Golgi apparatus</location>
    </subcellularLocation>
    <subcellularLocation>
        <location evidence="2">Host cytoplasm</location>
    </subcellularLocation>
    <subcellularLocation>
        <location evidence="3">Virion tegument</location>
    </subcellularLocation>
</comment>
<evidence type="ECO:0000256" key="7">
    <source>
        <dbReference type="ARBA" id="ARBA00022812"/>
    </source>
</evidence>
<dbReference type="GO" id="GO:0044177">
    <property type="term" value="C:host cell Golgi apparatus"/>
    <property type="evidence" value="ECO:0007669"/>
    <property type="project" value="UniProtKB-SubCell"/>
</dbReference>
<evidence type="ECO:0000256" key="6">
    <source>
        <dbReference type="ARBA" id="ARBA00022580"/>
    </source>
</evidence>
<organismHost>
    <name type="scientific">Homo sapiens</name>
    <name type="common">Human</name>
    <dbReference type="NCBI Taxonomy" id="9606"/>
</organismHost>
<evidence type="ECO:0000256" key="10">
    <source>
        <dbReference type="SAM" id="MobiDB-lite"/>
    </source>
</evidence>
<proteinExistence type="inferred from homology"/>
<reference evidence="11" key="1">
    <citation type="journal article" date="2016" name="JCI Insight">
        <title>HSV-2 DeltagD elicits FcgammaR-effector antibodies that protect against clinical isolates.</title>
        <authorList>
            <person name="Petro C.D."/>
            <person name="Weinrick B."/>
            <person name="Khajoueinejad N."/>
            <person name="Burn C."/>
            <person name="Sellers R."/>
            <person name="Jacobs W.R.Jr."/>
            <person name="Herold B.C."/>
        </authorList>
    </citation>
    <scope>NUCLEOTIDE SEQUENCE</scope>
    <source>
        <strain evidence="11">B^3x2.4</strain>
    </source>
</reference>
<organism evidence="11">
    <name type="scientific">Human herpesvirus 2</name>
    <name type="common">HHV-2</name>
    <name type="synonym">Human herpes simplex virus 2</name>
    <dbReference type="NCBI Taxonomy" id="10310"/>
    <lineage>
        <taxon>Viruses</taxon>
        <taxon>Duplodnaviria</taxon>
        <taxon>Heunggongvirae</taxon>
        <taxon>Peploviricota</taxon>
        <taxon>Herviviricetes</taxon>
        <taxon>Herpesvirales</taxon>
        <taxon>Orthoherpesviridae</taxon>
        <taxon>Alphaherpesvirinae</taxon>
        <taxon>Simplexvirus</taxon>
        <taxon>Simplexvirus humanalpha2</taxon>
    </lineage>
</organism>
<comment type="similarity">
    <text evidence="4">Belongs to the herpesviridae UL51 family.</text>
</comment>
<evidence type="ECO:0000256" key="2">
    <source>
        <dbReference type="ARBA" id="ARBA00004192"/>
    </source>
</evidence>
<keyword evidence="7" id="KW-1040">Host Golgi apparatus</keyword>
<name>A0A0Y0RB17_HHV2</name>
<evidence type="ECO:0000256" key="3">
    <source>
        <dbReference type="ARBA" id="ARBA00004535"/>
    </source>
</evidence>
<protein>
    <submittedName>
        <fullName evidence="11">Tegument protein UL51</fullName>
    </submittedName>
</protein>
<gene>
    <name evidence="11" type="primary">UL51</name>
</gene>
<keyword evidence="5" id="KW-0597">Phosphoprotein</keyword>
<accession>A0A0Y0RB17</accession>
<evidence type="ECO:0000256" key="1">
    <source>
        <dbReference type="ARBA" id="ARBA00004136"/>
    </source>
</evidence>
<dbReference type="Pfam" id="PF04540">
    <property type="entry name" value="Herpes_UL51"/>
    <property type="match status" value="1"/>
</dbReference>
<keyword evidence="8" id="KW-0946">Virion</keyword>
<evidence type="ECO:0000256" key="5">
    <source>
        <dbReference type="ARBA" id="ARBA00022553"/>
    </source>
</evidence>
<evidence type="ECO:0000256" key="4">
    <source>
        <dbReference type="ARBA" id="ARBA00006551"/>
    </source>
</evidence>
<evidence type="ECO:0000313" key="11">
    <source>
        <dbReference type="EMBL" id="AMB66232.1"/>
    </source>
</evidence>
<evidence type="ECO:0000256" key="9">
    <source>
        <dbReference type="ARBA" id="ARBA00023200"/>
    </source>
</evidence>